<sequence>MKYFTKTFFGMGYIIVSLACNQTSTRSPVRTVDTTLGLKAQLPAYFNVEVFKNENGTYGYDIMEHNKILIHQVSMPGKSDSTGFATSEEARSVASVIVMKLRQDKQAGSNKKDSTMLNY</sequence>
<dbReference type="RefSeq" id="WP_098192264.1">
    <property type="nucleotide sequence ID" value="NZ_CP023777.1"/>
</dbReference>
<evidence type="ECO:0000313" key="1">
    <source>
        <dbReference type="EMBL" id="ATL45874.1"/>
    </source>
</evidence>
<dbReference type="PROSITE" id="PS51257">
    <property type="entry name" value="PROKAR_LIPOPROTEIN"/>
    <property type="match status" value="1"/>
</dbReference>
<gene>
    <name evidence="1" type="ORF">COR50_01130</name>
</gene>
<keyword evidence="2" id="KW-1185">Reference proteome</keyword>
<dbReference type="KEGG" id="cbae:COR50_01130"/>
<dbReference type="Pfam" id="PF16250">
    <property type="entry name" value="DUF4907"/>
    <property type="match status" value="1"/>
</dbReference>
<dbReference type="InterPro" id="IPR032593">
    <property type="entry name" value="DUF4907"/>
</dbReference>
<dbReference type="OrthoDB" id="674043at2"/>
<evidence type="ECO:0008006" key="3">
    <source>
        <dbReference type="Google" id="ProtNLM"/>
    </source>
</evidence>
<protein>
    <recommendedName>
        <fullName evidence="3">DUF4907 domain-containing protein</fullName>
    </recommendedName>
</protein>
<proteinExistence type="predicted"/>
<dbReference type="AlphaFoldDB" id="A0A291QPU6"/>
<dbReference type="EMBL" id="CP023777">
    <property type="protein sequence ID" value="ATL45874.1"/>
    <property type="molecule type" value="Genomic_DNA"/>
</dbReference>
<reference evidence="1 2" key="1">
    <citation type="submission" date="2017-10" db="EMBL/GenBank/DDBJ databases">
        <title>Paenichitinophaga pekingensis gen. nov., sp. nov., isolated from activated sludge.</title>
        <authorList>
            <person name="Jin D."/>
            <person name="Kong X."/>
            <person name="Deng Y."/>
            <person name="Bai Z."/>
        </authorList>
    </citation>
    <scope>NUCLEOTIDE SEQUENCE [LARGE SCALE GENOMIC DNA]</scope>
    <source>
        <strain evidence="1 2">13</strain>
    </source>
</reference>
<evidence type="ECO:0000313" key="2">
    <source>
        <dbReference type="Proteomes" id="UP000220133"/>
    </source>
</evidence>
<accession>A0A291QPU6</accession>
<dbReference type="Proteomes" id="UP000220133">
    <property type="component" value="Chromosome"/>
</dbReference>
<name>A0A291QPU6_9BACT</name>
<organism evidence="1 2">
    <name type="scientific">Chitinophaga caeni</name>
    <dbReference type="NCBI Taxonomy" id="2029983"/>
    <lineage>
        <taxon>Bacteria</taxon>
        <taxon>Pseudomonadati</taxon>
        <taxon>Bacteroidota</taxon>
        <taxon>Chitinophagia</taxon>
        <taxon>Chitinophagales</taxon>
        <taxon>Chitinophagaceae</taxon>
        <taxon>Chitinophaga</taxon>
    </lineage>
</organism>